<dbReference type="VEuPathDB" id="FungiDB:LCOR_11882.1"/>
<accession>A0A068SGJ9</accession>
<dbReference type="AlphaFoldDB" id="A0A068SGJ9"/>
<dbReference type="PANTHER" id="PTHR46579:SF2">
    <property type="entry name" value="C2H2-TYPE DOMAIN-CONTAINING PROTEIN"/>
    <property type="match status" value="1"/>
</dbReference>
<reference evidence="2" key="1">
    <citation type="submission" date="2013-08" db="EMBL/GenBank/DDBJ databases">
        <title>Gene expansion shapes genome architecture in the human pathogen Lichtheimia corymbifera: an evolutionary genomics analysis in the ancient terrestrial Mucorales (Mucoromycotina).</title>
        <authorList>
            <person name="Schwartze V.U."/>
            <person name="Winter S."/>
            <person name="Shelest E."/>
            <person name="Marcet-Houben M."/>
            <person name="Horn F."/>
            <person name="Wehner S."/>
            <person name="Hoffmann K."/>
            <person name="Riege K."/>
            <person name="Sammeth M."/>
            <person name="Nowrousian M."/>
            <person name="Valiante V."/>
            <person name="Linde J."/>
            <person name="Jacobsen I.D."/>
            <person name="Marz M."/>
            <person name="Brakhage A.A."/>
            <person name="Gabaldon T."/>
            <person name="Bocker S."/>
            <person name="Voigt K."/>
        </authorList>
    </citation>
    <scope>NUCLEOTIDE SEQUENCE [LARGE SCALE GENOMIC DNA]</scope>
    <source>
        <strain evidence="2">FSU 9682</strain>
    </source>
</reference>
<feature type="region of interest" description="Disordered" evidence="1">
    <location>
        <begin position="29"/>
        <end position="57"/>
    </location>
</feature>
<evidence type="ECO:0008006" key="4">
    <source>
        <dbReference type="Google" id="ProtNLM"/>
    </source>
</evidence>
<dbReference type="InterPro" id="IPR004242">
    <property type="entry name" value="Transposase_21"/>
</dbReference>
<proteinExistence type="predicted"/>
<sequence length="965" mass="110945">MSTQASMSLSGEADVPCFCSYYRCYQGPGGSTLQNPRTEREHRRLDRESGGRSILPEPPAEVLDILPEERNVSHAEVRARQNTLPVHQMDAINAATLREFHDADDVDGVDVEDPYNPNEELPFDISAEEPSNATVDSNSDEVNRTSLLVFLVLFCERFLSRDGTVVLLKFINILLAFVTYGRLQKVVPESLATLRKKSGMEKLLEDGKAYVVCPSCHRVYRDGELRPRQYLCDYHDLENGSPCNAYLFQNVRGRIIPPKVFAYHPISSSIKRMMSRPGFAEDVEHWRSQQNPTDTMYDVYDGNMWRNLSITIDNECIPFVQLEYALMLTLNVDWFQAFDRKAPYSVGAIYLTINNLPRSIRFKKENVILAGIIPGPREPVKNQLNQYMRFIVEELRTLYADGMPVTLPGGREINVRAALFFVACDIPASRKVCGFTAPGATCGCNKCANQWDPNPLYPLSRDYSNFDMRQWVPRTKESNRRQAMEWSHCQTDQDRKRLERTYGTRRTMLHELEYFDPIRCTTIDPMHNLFSGTASRMTNHWIKVGYLTKQHLERMERQLQSYSIPPGYMIAAGHIRSSFAGMTSDEWRSWTMLHSVPLLIGKLHSDDLANWVLFVRAVRLLCQPSISRQEVEEAHKLLLDFCKGCVRLYGRGFITPNMHLHCHLRDVIMDFGPVYSFWLFSFERYNGIIKNINTNSKDRFETTFMKQFLRDSMSNSLTDVMFAAGASSFLYKIASLLTSPNTRPAVSDARFDYITYQRYASLEPLPHGENHPIAIGCEPLPPSSTPSTETEDLVFMGQHHYELLVQYYQHIYRALNPIAIGTRITEANPVRVNDRIIRLTKMNILGQTFLSLASRQTRVGCTITIAMSSPTRGRFLVPARALYYFVHHFNNRDHYFALVEWYNESRHLFPTNRIYDCFACHKTTVELSARSIVPVHYIHGVAALADIVDDHLLVRFLPRKIKFVY</sequence>
<gene>
    <name evidence="2" type="ORF">LCOR_11882.1</name>
</gene>
<dbReference type="STRING" id="1263082.A0A068SGJ9"/>
<dbReference type="OrthoDB" id="2431110at2759"/>
<protein>
    <recommendedName>
        <fullName evidence="4">Transposase domain-containing protein</fullName>
    </recommendedName>
</protein>
<evidence type="ECO:0000313" key="3">
    <source>
        <dbReference type="Proteomes" id="UP000027586"/>
    </source>
</evidence>
<organism evidence="2 3">
    <name type="scientific">Lichtheimia corymbifera JMRC:FSU:9682</name>
    <dbReference type="NCBI Taxonomy" id="1263082"/>
    <lineage>
        <taxon>Eukaryota</taxon>
        <taxon>Fungi</taxon>
        <taxon>Fungi incertae sedis</taxon>
        <taxon>Mucoromycota</taxon>
        <taxon>Mucoromycotina</taxon>
        <taxon>Mucoromycetes</taxon>
        <taxon>Mucorales</taxon>
        <taxon>Lichtheimiaceae</taxon>
        <taxon>Lichtheimia</taxon>
    </lineage>
</organism>
<evidence type="ECO:0000256" key="1">
    <source>
        <dbReference type="SAM" id="MobiDB-lite"/>
    </source>
</evidence>
<feature type="compositionally biased region" description="Basic and acidic residues" evidence="1">
    <location>
        <begin position="37"/>
        <end position="50"/>
    </location>
</feature>
<evidence type="ECO:0000313" key="2">
    <source>
        <dbReference type="EMBL" id="CDH61105.1"/>
    </source>
</evidence>
<dbReference type="PANTHER" id="PTHR46579">
    <property type="entry name" value="F5/8 TYPE C DOMAIN-CONTAINING PROTEIN-RELATED"/>
    <property type="match status" value="1"/>
</dbReference>
<name>A0A068SGJ9_9FUNG</name>
<comment type="caution">
    <text evidence="2">The sequence shown here is derived from an EMBL/GenBank/DDBJ whole genome shotgun (WGS) entry which is preliminary data.</text>
</comment>
<dbReference type="Proteomes" id="UP000027586">
    <property type="component" value="Unassembled WGS sequence"/>
</dbReference>
<dbReference type="EMBL" id="CBTN010000134">
    <property type="protein sequence ID" value="CDH61105.1"/>
    <property type="molecule type" value="Genomic_DNA"/>
</dbReference>
<keyword evidence="3" id="KW-1185">Reference proteome</keyword>
<dbReference type="Pfam" id="PF02992">
    <property type="entry name" value="Transposase_21"/>
    <property type="match status" value="1"/>
</dbReference>